<feature type="region of interest" description="Disordered" evidence="1">
    <location>
        <begin position="392"/>
        <end position="431"/>
    </location>
</feature>
<accession>A0A139IRN7</accession>
<feature type="compositionally biased region" description="Polar residues" evidence="1">
    <location>
        <begin position="785"/>
        <end position="796"/>
    </location>
</feature>
<organism evidence="2 3">
    <name type="scientific">Pseudocercospora musae</name>
    <dbReference type="NCBI Taxonomy" id="113226"/>
    <lineage>
        <taxon>Eukaryota</taxon>
        <taxon>Fungi</taxon>
        <taxon>Dikarya</taxon>
        <taxon>Ascomycota</taxon>
        <taxon>Pezizomycotina</taxon>
        <taxon>Dothideomycetes</taxon>
        <taxon>Dothideomycetidae</taxon>
        <taxon>Mycosphaerellales</taxon>
        <taxon>Mycosphaerellaceae</taxon>
        <taxon>Pseudocercospora</taxon>
    </lineage>
</organism>
<evidence type="ECO:0000313" key="3">
    <source>
        <dbReference type="Proteomes" id="UP000073492"/>
    </source>
</evidence>
<feature type="region of interest" description="Disordered" evidence="1">
    <location>
        <begin position="950"/>
        <end position="987"/>
    </location>
</feature>
<reference evidence="2 3" key="1">
    <citation type="submission" date="2015-07" db="EMBL/GenBank/DDBJ databases">
        <title>Comparative genomics of the Sigatoka disease complex on banana suggests a link between parallel evolutionary changes in Pseudocercospora fijiensis and Pseudocercospora eumusae and increased virulence on the banana host.</title>
        <authorList>
            <person name="Chang T.-C."/>
            <person name="Salvucci A."/>
            <person name="Crous P.W."/>
            <person name="Stergiopoulos I."/>
        </authorList>
    </citation>
    <scope>NUCLEOTIDE SEQUENCE [LARGE SCALE GENOMIC DNA]</scope>
    <source>
        <strain evidence="2 3">CBS 116634</strain>
    </source>
</reference>
<sequence length="987" mass="107846">MQLSALHRHSRPPTNPTFANHTPRHALITTPAGSPSQSLPPDMFGPLPAMTIGPGPGPVYDRAIMGQASSSSDESSDESSSSSSTTTADVDAAGNVRKASSTIWRQDSIQQHFEQTTRCPSPVSPLVEHQTLPLSTPDSWSMHYACTTQAPYSTPTLSADEHKMITQTSLARLPKDNELYDLAFFLRTTGPAPPHRKPSKIQHPTRAVSGKAALRLLRLRGQKQHHQRHPMPVQTAHERLNRVVSNSGDYTIPDEGGLLADTHQSVPVACEQKLSSTGKRYLALKPKEEPRLHKSTNSNDHPMLDYQPSILSPDILESRVSVCFHDDVTSATGDVLQNYGGHDFDHWLSHLEKQQDPHESAKLSTNFSTASTAVDLRSKPASSYQEVAHRLARHRNNPTPVRPAASEPPSPVPESAISVADSHQSDTFDRPPPKPCFDTARALTSHPISPIQEGCPHTPTISLPHEEFPVKHPSPGKEIEIRHPLPRRLGSHPVLLQRASSIASTMYQRSVSESLIFPDSPGPPPPKSPLRLRRDPRTIEHVVSSHETARKGTPKIAPSIKSSADFNYEVEPMRAVVTTECTGPMSRRPKSREKTKQGIIQHMPYPANRREREERVRARKLRDRPSAMNRTIDSVVHAPAQVTRQRLKKLRPQITIPDLRPPPLRAPSAASRTSMASSSGSWQKVTQSTSPVSPVPSCATQESDQDQTGYTPISPSASAEARAAQAGLCLSPMMLVAEERPVPKTKTPPKPAKLVIKEAKSKAYAPRPRSASLPRNAFKQRRLSRNSNSIHSSPRASSPVLKRFDDDAPPLPSPPPNRALPPTPLAASGSEKPNTGVKRCQQLNTKELPVVPSHDVPPISTSPKKNQSLPHIATQKKTSATKHSEWTPTRATSRIDARLEALEKQNAILSAALMAVLKTNGTFNAPISGLPEVPDSPKGPMAWETRIARRSAATTGSHTASSSNASALEMYMNTRRGSRHGRSKQAD</sequence>
<feature type="region of interest" description="Disordered" evidence="1">
    <location>
        <begin position="760"/>
        <end position="891"/>
    </location>
</feature>
<feature type="compositionally biased region" description="Basic residues" evidence="1">
    <location>
        <begin position="1"/>
        <end position="11"/>
    </location>
</feature>
<evidence type="ECO:0000256" key="1">
    <source>
        <dbReference type="SAM" id="MobiDB-lite"/>
    </source>
</evidence>
<feature type="compositionally biased region" description="Polar residues" evidence="1">
    <location>
        <begin position="859"/>
        <end position="869"/>
    </location>
</feature>
<name>A0A139IRN7_9PEZI</name>
<protein>
    <submittedName>
        <fullName evidence="2">Uncharacterized protein</fullName>
    </submittedName>
</protein>
<gene>
    <name evidence="2" type="ORF">AC579_323</name>
</gene>
<feature type="compositionally biased region" description="Polar residues" evidence="1">
    <location>
        <begin position="698"/>
        <end position="713"/>
    </location>
</feature>
<feature type="region of interest" description="Disordered" evidence="1">
    <location>
        <begin position="1"/>
        <end position="99"/>
    </location>
</feature>
<keyword evidence="3" id="KW-1185">Reference proteome</keyword>
<feature type="compositionally biased region" description="Low complexity" evidence="1">
    <location>
        <begin position="950"/>
        <end position="967"/>
    </location>
</feature>
<dbReference type="Proteomes" id="UP000073492">
    <property type="component" value="Unassembled WGS sequence"/>
</dbReference>
<proteinExistence type="predicted"/>
<dbReference type="EMBL" id="LFZO01000024">
    <property type="protein sequence ID" value="KXT17214.1"/>
    <property type="molecule type" value="Genomic_DNA"/>
</dbReference>
<feature type="region of interest" description="Disordered" evidence="1">
    <location>
        <begin position="629"/>
        <end position="719"/>
    </location>
</feature>
<feature type="compositionally biased region" description="Pro residues" evidence="1">
    <location>
        <begin position="809"/>
        <end position="824"/>
    </location>
</feature>
<feature type="compositionally biased region" description="Low complexity" evidence="1">
    <location>
        <begin position="666"/>
        <end position="697"/>
    </location>
</feature>
<dbReference type="OrthoDB" id="3832538at2759"/>
<feature type="compositionally biased region" description="Low complexity" evidence="1">
    <location>
        <begin position="69"/>
        <end position="84"/>
    </location>
</feature>
<dbReference type="AlphaFoldDB" id="A0A139IRN7"/>
<feature type="compositionally biased region" description="Basic residues" evidence="1">
    <location>
        <begin position="976"/>
        <end position="987"/>
    </location>
</feature>
<comment type="caution">
    <text evidence="2">The sequence shown here is derived from an EMBL/GenBank/DDBJ whole genome shotgun (WGS) entry which is preliminary data.</text>
</comment>
<evidence type="ECO:0000313" key="2">
    <source>
        <dbReference type="EMBL" id="KXT17214.1"/>
    </source>
</evidence>